<evidence type="ECO:0000256" key="1">
    <source>
        <dbReference type="ARBA" id="ARBA00022723"/>
    </source>
</evidence>
<keyword evidence="3" id="KW-0805">Transcription regulation</keyword>
<gene>
    <name evidence="8" type="ORF">GQX73_g3532</name>
</gene>
<dbReference type="OrthoDB" id="39175at2759"/>
<dbReference type="GO" id="GO:0046872">
    <property type="term" value="F:metal ion binding"/>
    <property type="evidence" value="ECO:0007669"/>
    <property type="project" value="UniProtKB-KW"/>
</dbReference>
<proteinExistence type="predicted"/>
<keyword evidence="6" id="KW-0539">Nucleus</keyword>
<evidence type="ECO:0000256" key="5">
    <source>
        <dbReference type="ARBA" id="ARBA00023163"/>
    </source>
</evidence>
<keyword evidence="5" id="KW-0804">Transcription</keyword>
<dbReference type="GO" id="GO:0003677">
    <property type="term" value="F:DNA binding"/>
    <property type="evidence" value="ECO:0007669"/>
    <property type="project" value="UniProtKB-KW"/>
</dbReference>
<accession>A0A7C8IQV6</accession>
<evidence type="ECO:0000313" key="8">
    <source>
        <dbReference type="EMBL" id="KAF2970021.1"/>
    </source>
</evidence>
<dbReference type="InParanoid" id="A0A7C8IQV6"/>
<keyword evidence="2" id="KW-0862">Zinc</keyword>
<organism evidence="8 9">
    <name type="scientific">Xylaria multiplex</name>
    <dbReference type="NCBI Taxonomy" id="323545"/>
    <lineage>
        <taxon>Eukaryota</taxon>
        <taxon>Fungi</taxon>
        <taxon>Dikarya</taxon>
        <taxon>Ascomycota</taxon>
        <taxon>Pezizomycotina</taxon>
        <taxon>Sordariomycetes</taxon>
        <taxon>Xylariomycetidae</taxon>
        <taxon>Xylariales</taxon>
        <taxon>Xylariaceae</taxon>
        <taxon>Xylaria</taxon>
    </lineage>
</organism>
<evidence type="ECO:0000256" key="6">
    <source>
        <dbReference type="ARBA" id="ARBA00023242"/>
    </source>
</evidence>
<protein>
    <submittedName>
        <fullName evidence="8">Uncharacterized protein</fullName>
    </submittedName>
</protein>
<comment type="caution">
    <text evidence="8">The sequence shown here is derived from an EMBL/GenBank/DDBJ whole genome shotgun (WGS) entry which is preliminary data.</text>
</comment>
<keyword evidence="1" id="KW-0479">Metal-binding</keyword>
<feature type="region of interest" description="Disordered" evidence="7">
    <location>
        <begin position="345"/>
        <end position="392"/>
    </location>
</feature>
<evidence type="ECO:0000256" key="3">
    <source>
        <dbReference type="ARBA" id="ARBA00023015"/>
    </source>
</evidence>
<dbReference type="PANTHER" id="PTHR36206">
    <property type="entry name" value="ASPERCRYPTIN BIOSYNTHESIS CLUSTER-SPECIFIC TRANSCRIPTION REGULATOR ATNN-RELATED"/>
    <property type="match status" value="1"/>
</dbReference>
<name>A0A7C8IQV6_9PEZI</name>
<feature type="compositionally biased region" description="Low complexity" evidence="7">
    <location>
        <begin position="351"/>
        <end position="363"/>
    </location>
</feature>
<evidence type="ECO:0000256" key="4">
    <source>
        <dbReference type="ARBA" id="ARBA00023125"/>
    </source>
</evidence>
<dbReference type="InterPro" id="IPR052360">
    <property type="entry name" value="Transcr_Regulatory_Proteins"/>
</dbReference>
<dbReference type="AlphaFoldDB" id="A0A7C8IQV6"/>
<evidence type="ECO:0000256" key="7">
    <source>
        <dbReference type="SAM" id="MobiDB-lite"/>
    </source>
</evidence>
<dbReference type="PANTHER" id="PTHR36206:SF4">
    <property type="entry name" value="HYPOTHETICAL CONSERVED PROTEIN (EUROFUNG)-RELATED"/>
    <property type="match status" value="1"/>
</dbReference>
<evidence type="ECO:0000313" key="9">
    <source>
        <dbReference type="Proteomes" id="UP000481858"/>
    </source>
</evidence>
<dbReference type="Proteomes" id="UP000481858">
    <property type="component" value="Unassembled WGS sequence"/>
</dbReference>
<reference evidence="8 9" key="1">
    <citation type="submission" date="2019-12" db="EMBL/GenBank/DDBJ databases">
        <title>Draft genome sequence of the ascomycete Xylaria multiplex DSM 110363.</title>
        <authorList>
            <person name="Buettner E."/>
            <person name="Kellner H."/>
        </authorList>
    </citation>
    <scope>NUCLEOTIDE SEQUENCE [LARGE SCALE GENOMIC DNA]</scope>
    <source>
        <strain evidence="8 9">DSM 110363</strain>
    </source>
</reference>
<sequence>MASVLLACFDSFIGDHRQAIRQIQGGLALLETLRAERRQASLPQPEEPVEQDLIQMFTRLVIQAKSYDLAFHFPQPYVIRLTPNVGVTSPSTPGGGPPVSTNNALIPEVFASLHDGRLAWDTLCEKFMRFTEEMSAYVKMSPMNILPIELKQYGKGFDQQMEAWSSAFDPILASRMAPAKSTQEKTAIAVLKMNQIMGRILFNMTFCDSESEFDQFLPSFRDIVNLAMEVIGDEERRAAAKRCPNPDFCQHQPAHSDIFGGEYTAKHIKASFSADLGIVPPLFVVATKCRDPLTRQQAIQLLRTSSRREGMWDSELCARIGSWIASVEEEDDGVADFQRPLSSSTEASRLSIGSPSSMCSGSPAFGEDIPLGPGGNARWGSRRESSPLSPQTRTEIRLVPERKRIMVRAVEFDLQKRVATLQCGSRGLIPGMRDPRRRDTRIVW</sequence>
<dbReference type="EMBL" id="WUBL01000028">
    <property type="protein sequence ID" value="KAF2970021.1"/>
    <property type="molecule type" value="Genomic_DNA"/>
</dbReference>
<evidence type="ECO:0000256" key="2">
    <source>
        <dbReference type="ARBA" id="ARBA00022833"/>
    </source>
</evidence>
<keyword evidence="4" id="KW-0238">DNA-binding</keyword>
<keyword evidence="9" id="KW-1185">Reference proteome</keyword>